<comment type="caution">
    <text evidence="2">The sequence shown here is derived from an EMBL/GenBank/DDBJ whole genome shotgun (WGS) entry which is preliminary data.</text>
</comment>
<feature type="compositionally biased region" description="Basic and acidic residues" evidence="1">
    <location>
        <begin position="27"/>
        <end position="49"/>
    </location>
</feature>
<dbReference type="Proteomes" id="UP001630127">
    <property type="component" value="Unassembled WGS sequence"/>
</dbReference>
<name>A0ABD2XTB8_9GENT</name>
<dbReference type="AlphaFoldDB" id="A0ABD2XTB8"/>
<dbReference type="EMBL" id="JBJUIK010000017">
    <property type="protein sequence ID" value="KAL3497364.1"/>
    <property type="molecule type" value="Genomic_DNA"/>
</dbReference>
<evidence type="ECO:0000256" key="1">
    <source>
        <dbReference type="SAM" id="MobiDB-lite"/>
    </source>
</evidence>
<evidence type="ECO:0000313" key="3">
    <source>
        <dbReference type="Proteomes" id="UP001630127"/>
    </source>
</evidence>
<feature type="region of interest" description="Disordered" evidence="1">
    <location>
        <begin position="1"/>
        <end position="82"/>
    </location>
</feature>
<evidence type="ECO:0000313" key="2">
    <source>
        <dbReference type="EMBL" id="KAL3497364.1"/>
    </source>
</evidence>
<keyword evidence="3" id="KW-1185">Reference proteome</keyword>
<feature type="compositionally biased region" description="Basic and acidic residues" evidence="1">
    <location>
        <begin position="9"/>
        <end position="19"/>
    </location>
</feature>
<gene>
    <name evidence="2" type="ORF">ACH5RR_040096</name>
</gene>
<proteinExistence type="predicted"/>
<protein>
    <submittedName>
        <fullName evidence="2">Uncharacterized protein</fullName>
    </submittedName>
</protein>
<reference evidence="2 3" key="1">
    <citation type="submission" date="2024-11" db="EMBL/GenBank/DDBJ databases">
        <title>A near-complete genome assembly of Cinchona calisaya.</title>
        <authorList>
            <person name="Lian D.C."/>
            <person name="Zhao X.W."/>
            <person name="Wei L."/>
        </authorList>
    </citation>
    <scope>NUCLEOTIDE SEQUENCE [LARGE SCALE GENOMIC DNA]</scope>
    <source>
        <tissue evidence="2">Nenye</tissue>
    </source>
</reference>
<sequence>MVVNGIAKGEGKGLGTEKRERKKICRREREKTEVAEKSWRERKSERESGGGKQNGESNWAEKGEEKEGKEEGSGGGVEEGEGSGMEWWKRYWANLEGTPVDFPSTHFHIDPLQLSPEEKTIIVVPSLIALTLIAIEELEELEIWDVEDQGSRLL</sequence>
<organism evidence="2 3">
    <name type="scientific">Cinchona calisaya</name>
    <dbReference type="NCBI Taxonomy" id="153742"/>
    <lineage>
        <taxon>Eukaryota</taxon>
        <taxon>Viridiplantae</taxon>
        <taxon>Streptophyta</taxon>
        <taxon>Embryophyta</taxon>
        <taxon>Tracheophyta</taxon>
        <taxon>Spermatophyta</taxon>
        <taxon>Magnoliopsida</taxon>
        <taxon>eudicotyledons</taxon>
        <taxon>Gunneridae</taxon>
        <taxon>Pentapetalae</taxon>
        <taxon>asterids</taxon>
        <taxon>lamiids</taxon>
        <taxon>Gentianales</taxon>
        <taxon>Rubiaceae</taxon>
        <taxon>Cinchonoideae</taxon>
        <taxon>Cinchoneae</taxon>
        <taxon>Cinchona</taxon>
    </lineage>
</organism>
<accession>A0ABD2XTB8</accession>
<feature type="compositionally biased region" description="Basic and acidic residues" evidence="1">
    <location>
        <begin position="59"/>
        <end position="72"/>
    </location>
</feature>